<dbReference type="PANTHER" id="PTHR42720:SF1">
    <property type="entry name" value="GLYCEROL 3-PHOSPHATE OXIDASE"/>
    <property type="match status" value="1"/>
</dbReference>
<dbReference type="InterPro" id="IPR006076">
    <property type="entry name" value="FAD-dep_OxRdtase"/>
</dbReference>
<sequence>MYDVIIIGSGVSGSAAARELSRYDLKIGVLEKEEDVCCGTSKANSGIVHAGFDASPGSLMAKMNVRGNRMMEQLAKDLDIPFERNGSLVLCFAKEERNRLEKLKEQGEENGVEGLQILSGDEVRRMEPDLSEEVYAALYAPTGGIVCPFELNLALAENACENGAEFYFDTAVEQIEKTEGGYRIHAEEKIYETRCVVNAAGVYADVFHNMVSAKKIHITPRKGEYYLLDKKAGTTVHHTIFQTPGPYGKGVLVTPTTHGNLLVGPTALDIEEKEGTNTTKGGLDEVAQKAVRSVPKLPLRQVITSFAGLRAHEAGHEFIIQEVEDAKGFFDCAGIESPGLTSAPAIGELVAELVSTHLYAKKKEHFVEKRKGLVDPKKLSREEYQELIRKNPAYGNVICRCETVTEGEIVEAIHRPIPAKSLDGVKRRTRAGMGRCQAGFCSPKTMEILAREWNVPMETITKAGKNSRLIKGYNKDSL</sequence>
<evidence type="ECO:0000259" key="2">
    <source>
        <dbReference type="Pfam" id="PF04324"/>
    </source>
</evidence>
<accession>A0A4Q1RIT4</accession>
<organism evidence="3 4">
    <name type="scientific">Blautia faecicola</name>
    <dbReference type="NCBI Taxonomy" id="2509240"/>
    <lineage>
        <taxon>Bacteria</taxon>
        <taxon>Bacillati</taxon>
        <taxon>Bacillota</taxon>
        <taxon>Clostridia</taxon>
        <taxon>Lachnospirales</taxon>
        <taxon>Lachnospiraceae</taxon>
        <taxon>Blautia</taxon>
    </lineage>
</organism>
<dbReference type="Pfam" id="PF04324">
    <property type="entry name" value="Fer2_BFD"/>
    <property type="match status" value="1"/>
</dbReference>
<gene>
    <name evidence="3" type="ORF">ETP43_10690</name>
</gene>
<dbReference type="CDD" id="cd19946">
    <property type="entry name" value="GlpA-like_Fer2_BFD-like"/>
    <property type="match status" value="1"/>
</dbReference>
<dbReference type="Proteomes" id="UP000290106">
    <property type="component" value="Unassembled WGS sequence"/>
</dbReference>
<protein>
    <submittedName>
        <fullName evidence="3">FAD/NAD(P)-binding oxidoreductase</fullName>
    </submittedName>
</protein>
<dbReference type="EMBL" id="SDKC01000001">
    <property type="protein sequence ID" value="RXS75636.1"/>
    <property type="molecule type" value="Genomic_DNA"/>
</dbReference>
<dbReference type="InterPro" id="IPR007419">
    <property type="entry name" value="BFD-like_2Fe2S-bd_dom"/>
</dbReference>
<name>A0A4Q1RIT4_9FIRM</name>
<dbReference type="Pfam" id="PF01266">
    <property type="entry name" value="DAO"/>
    <property type="match status" value="1"/>
</dbReference>
<evidence type="ECO:0000313" key="4">
    <source>
        <dbReference type="Proteomes" id="UP000290106"/>
    </source>
</evidence>
<feature type="domain" description="BFD-like [2Fe-2S]-binding" evidence="2">
    <location>
        <begin position="397"/>
        <end position="451"/>
    </location>
</feature>
<dbReference type="SUPFAM" id="SSF54373">
    <property type="entry name" value="FAD-linked reductases, C-terminal domain"/>
    <property type="match status" value="1"/>
</dbReference>
<dbReference type="RefSeq" id="WP_129258031.1">
    <property type="nucleotide sequence ID" value="NZ_SDKC01000001.1"/>
</dbReference>
<evidence type="ECO:0000259" key="1">
    <source>
        <dbReference type="Pfam" id="PF01266"/>
    </source>
</evidence>
<dbReference type="PANTHER" id="PTHR42720">
    <property type="entry name" value="GLYCEROL-3-PHOSPHATE DEHYDROGENASE"/>
    <property type="match status" value="1"/>
</dbReference>
<keyword evidence="4" id="KW-1185">Reference proteome</keyword>
<dbReference type="InterPro" id="IPR041854">
    <property type="entry name" value="BFD-like_2Fe2S-bd_dom_sf"/>
</dbReference>
<dbReference type="Gene3D" id="3.50.50.60">
    <property type="entry name" value="FAD/NAD(P)-binding domain"/>
    <property type="match status" value="1"/>
</dbReference>
<dbReference type="AlphaFoldDB" id="A0A4Q1RIT4"/>
<proteinExistence type="predicted"/>
<evidence type="ECO:0000313" key="3">
    <source>
        <dbReference type="EMBL" id="RXS75636.1"/>
    </source>
</evidence>
<dbReference type="InterPro" id="IPR052745">
    <property type="entry name" value="G3P_Oxidase/Oxidoreductase"/>
</dbReference>
<dbReference type="Gene3D" id="1.10.10.1100">
    <property type="entry name" value="BFD-like [2Fe-2S]-binding domain"/>
    <property type="match status" value="1"/>
</dbReference>
<dbReference type="SUPFAM" id="SSF51905">
    <property type="entry name" value="FAD/NAD(P)-binding domain"/>
    <property type="match status" value="1"/>
</dbReference>
<dbReference type="OrthoDB" id="9801699at2"/>
<dbReference type="InterPro" id="IPR036188">
    <property type="entry name" value="FAD/NAD-bd_sf"/>
</dbReference>
<reference evidence="3 4" key="1">
    <citation type="submission" date="2019-01" db="EMBL/GenBank/DDBJ databases">
        <title>Blautia sp. nov. KGMB01111 isolated human feces.</title>
        <authorList>
            <person name="Park J.-E."/>
            <person name="Kim J.-S."/>
            <person name="Park S.-H."/>
        </authorList>
    </citation>
    <scope>NUCLEOTIDE SEQUENCE [LARGE SCALE GENOMIC DNA]</scope>
    <source>
        <strain evidence="3 4">KGMB01111</strain>
    </source>
</reference>
<comment type="caution">
    <text evidence="3">The sequence shown here is derived from an EMBL/GenBank/DDBJ whole genome shotgun (WGS) entry which is preliminary data.</text>
</comment>
<feature type="domain" description="FAD dependent oxidoreductase" evidence="1">
    <location>
        <begin position="3"/>
        <end position="353"/>
    </location>
</feature>
<dbReference type="Gene3D" id="3.30.9.10">
    <property type="entry name" value="D-Amino Acid Oxidase, subunit A, domain 2"/>
    <property type="match status" value="1"/>
</dbReference>